<reference evidence="17 18" key="1">
    <citation type="submission" date="2021-05" db="EMBL/GenBank/DDBJ databases">
        <authorList>
            <person name="Zhang Z.D."/>
            <person name="Osman G."/>
        </authorList>
    </citation>
    <scope>NUCLEOTIDE SEQUENCE [LARGE SCALE GENOMIC DNA]</scope>
    <source>
        <strain evidence="17 18">KCTC 32217</strain>
    </source>
</reference>
<dbReference type="GO" id="GO:0004222">
    <property type="term" value="F:metalloendopeptidase activity"/>
    <property type="evidence" value="ECO:0007669"/>
    <property type="project" value="InterPro"/>
</dbReference>
<keyword evidence="10 14" id="KW-0472">Membrane</keyword>
<feature type="transmembrane region" description="Helical" evidence="14">
    <location>
        <begin position="322"/>
        <end position="344"/>
    </location>
</feature>
<evidence type="ECO:0000256" key="5">
    <source>
        <dbReference type="ARBA" id="ARBA00022801"/>
    </source>
</evidence>
<comment type="cofactor">
    <cofactor evidence="12 13">
        <name>Zn(2+)</name>
        <dbReference type="ChEBI" id="CHEBI:29105"/>
    </cofactor>
    <text evidence="12 13">Binds 1 zinc ion per subunit.</text>
</comment>
<evidence type="ECO:0000259" key="16">
    <source>
        <dbReference type="Pfam" id="PF16491"/>
    </source>
</evidence>
<dbReference type="PANTHER" id="PTHR10120">
    <property type="entry name" value="CAAX PRENYL PROTEASE 1"/>
    <property type="match status" value="1"/>
</dbReference>
<evidence type="ECO:0000256" key="7">
    <source>
        <dbReference type="ARBA" id="ARBA00022833"/>
    </source>
</evidence>
<keyword evidence="18" id="KW-1185">Reference proteome</keyword>
<keyword evidence="7 12" id="KW-0862">Zinc</keyword>
<comment type="subcellular location">
    <subcellularLocation>
        <location evidence="1">Endoplasmic reticulum membrane</location>
        <topology evidence="1">Multi-pass membrane protein</topology>
    </subcellularLocation>
</comment>
<dbReference type="GO" id="GO:0046872">
    <property type="term" value="F:metal ion binding"/>
    <property type="evidence" value="ECO:0007669"/>
    <property type="project" value="UniProtKB-KW"/>
</dbReference>
<feature type="transmembrane region" description="Helical" evidence="14">
    <location>
        <begin position="286"/>
        <end position="310"/>
    </location>
</feature>
<evidence type="ECO:0000256" key="12">
    <source>
        <dbReference type="PIRSR" id="PIRSR627057-2"/>
    </source>
</evidence>
<evidence type="ECO:0000256" key="2">
    <source>
        <dbReference type="ARBA" id="ARBA00022670"/>
    </source>
</evidence>
<feature type="domain" description="CAAX prenyl protease 1 N-terminal" evidence="16">
    <location>
        <begin position="28"/>
        <end position="203"/>
    </location>
</feature>
<accession>A0AAP2G130</accession>
<dbReference type="Pfam" id="PF16491">
    <property type="entry name" value="Peptidase_M48_N"/>
    <property type="match status" value="1"/>
</dbReference>
<dbReference type="FunFam" id="3.30.2010.10:FF:000002">
    <property type="entry name" value="CAAX prenyl protease"/>
    <property type="match status" value="1"/>
</dbReference>
<dbReference type="EMBL" id="JAHCMY010000003">
    <property type="protein sequence ID" value="MBS9523939.1"/>
    <property type="molecule type" value="Genomic_DNA"/>
</dbReference>
<dbReference type="GO" id="GO:0071586">
    <property type="term" value="P:CAAX-box protein processing"/>
    <property type="evidence" value="ECO:0007669"/>
    <property type="project" value="InterPro"/>
</dbReference>
<feature type="transmembrane region" description="Helical" evidence="14">
    <location>
        <begin position="62"/>
        <end position="83"/>
    </location>
</feature>
<evidence type="ECO:0000313" key="18">
    <source>
        <dbReference type="Proteomes" id="UP001319104"/>
    </source>
</evidence>
<dbReference type="RefSeq" id="WP_213944809.1">
    <property type="nucleotide sequence ID" value="NZ_JAHCMY010000003.1"/>
</dbReference>
<feature type="transmembrane region" description="Helical" evidence="14">
    <location>
        <begin position="174"/>
        <end position="198"/>
    </location>
</feature>
<keyword evidence="4 12" id="KW-0479">Metal-binding</keyword>
<evidence type="ECO:0000256" key="14">
    <source>
        <dbReference type="SAM" id="Phobius"/>
    </source>
</evidence>
<keyword evidence="9 13" id="KW-0482">Metalloprotease</keyword>
<evidence type="ECO:0000256" key="3">
    <source>
        <dbReference type="ARBA" id="ARBA00022692"/>
    </source>
</evidence>
<proteinExistence type="inferred from homology"/>
<keyword evidence="5 13" id="KW-0378">Hydrolase</keyword>
<evidence type="ECO:0000259" key="15">
    <source>
        <dbReference type="Pfam" id="PF01435"/>
    </source>
</evidence>
<feature type="binding site" evidence="12">
    <location>
        <position position="276"/>
    </location>
    <ligand>
        <name>Zn(2+)</name>
        <dbReference type="ChEBI" id="CHEBI:29105"/>
        <note>catalytic</note>
    </ligand>
</feature>
<feature type="transmembrane region" description="Helical" evidence="14">
    <location>
        <begin position="149"/>
        <end position="168"/>
    </location>
</feature>
<keyword evidence="2 13" id="KW-0645">Protease</keyword>
<keyword evidence="3 14" id="KW-0812">Transmembrane</keyword>
<feature type="transmembrane region" description="Helical" evidence="14">
    <location>
        <begin position="6"/>
        <end position="24"/>
    </location>
</feature>
<dbReference type="InterPro" id="IPR027057">
    <property type="entry name" value="CAXX_Prtase_1"/>
</dbReference>
<dbReference type="InterPro" id="IPR001915">
    <property type="entry name" value="Peptidase_M48"/>
</dbReference>
<evidence type="ECO:0000256" key="9">
    <source>
        <dbReference type="ARBA" id="ARBA00023049"/>
    </source>
</evidence>
<organism evidence="17 18">
    <name type="scientific">Litoribacter ruber</name>
    <dbReference type="NCBI Taxonomy" id="702568"/>
    <lineage>
        <taxon>Bacteria</taxon>
        <taxon>Pseudomonadati</taxon>
        <taxon>Bacteroidota</taxon>
        <taxon>Cytophagia</taxon>
        <taxon>Cytophagales</taxon>
        <taxon>Cyclobacteriaceae</taxon>
        <taxon>Litoribacter</taxon>
    </lineage>
</organism>
<feature type="active site" description="Proton donor" evidence="11">
    <location>
        <position position="358"/>
    </location>
</feature>
<dbReference type="AlphaFoldDB" id="A0AAP2G130"/>
<evidence type="ECO:0000256" key="4">
    <source>
        <dbReference type="ARBA" id="ARBA00022723"/>
    </source>
</evidence>
<feature type="binding site" evidence="12">
    <location>
        <position position="354"/>
    </location>
    <ligand>
        <name>Zn(2+)</name>
        <dbReference type="ChEBI" id="CHEBI:29105"/>
        <note>catalytic</note>
    </ligand>
</feature>
<feature type="transmembrane region" description="Helical" evidence="14">
    <location>
        <begin position="103"/>
        <end position="122"/>
    </location>
</feature>
<evidence type="ECO:0000256" key="11">
    <source>
        <dbReference type="PIRSR" id="PIRSR627057-1"/>
    </source>
</evidence>
<keyword evidence="6" id="KW-0256">Endoplasmic reticulum</keyword>
<evidence type="ECO:0000256" key="10">
    <source>
        <dbReference type="ARBA" id="ARBA00023136"/>
    </source>
</evidence>
<evidence type="ECO:0000256" key="13">
    <source>
        <dbReference type="RuleBase" id="RU003983"/>
    </source>
</evidence>
<dbReference type="Gene3D" id="3.30.2010.10">
    <property type="entry name" value="Metalloproteases ('zincins'), catalytic domain"/>
    <property type="match status" value="1"/>
</dbReference>
<dbReference type="Pfam" id="PF01435">
    <property type="entry name" value="Peptidase_M48"/>
    <property type="match status" value="1"/>
</dbReference>
<feature type="domain" description="Peptidase M48" evidence="15">
    <location>
        <begin position="206"/>
        <end position="409"/>
    </location>
</feature>
<feature type="binding site" evidence="12">
    <location>
        <position position="280"/>
    </location>
    <ligand>
        <name>Zn(2+)</name>
        <dbReference type="ChEBI" id="CHEBI:29105"/>
        <note>catalytic</note>
    </ligand>
</feature>
<dbReference type="CDD" id="cd07343">
    <property type="entry name" value="M48A_Zmpste24p_like"/>
    <property type="match status" value="1"/>
</dbReference>
<gene>
    <name evidence="17" type="ORF">KI659_07920</name>
</gene>
<evidence type="ECO:0000256" key="8">
    <source>
        <dbReference type="ARBA" id="ARBA00022989"/>
    </source>
</evidence>
<evidence type="ECO:0000256" key="6">
    <source>
        <dbReference type="ARBA" id="ARBA00022824"/>
    </source>
</evidence>
<evidence type="ECO:0000313" key="17">
    <source>
        <dbReference type="EMBL" id="MBS9523939.1"/>
    </source>
</evidence>
<evidence type="ECO:0000256" key="1">
    <source>
        <dbReference type="ARBA" id="ARBA00004477"/>
    </source>
</evidence>
<dbReference type="Proteomes" id="UP001319104">
    <property type="component" value="Unassembled WGS sequence"/>
</dbReference>
<name>A0AAP2G130_9BACT</name>
<feature type="active site" evidence="11">
    <location>
        <position position="277"/>
    </location>
</feature>
<sequence length="410" mass="46890">MDPALLKYLLLGIITLNLIFEKSINWLNVRRAHCLVPKTLEQYLSQEKVTESEEYQKTNYNFGLITGLFTYLITAIFILFGFFGDLDIWLQDFVGEPLLRSLIYIGILFIGSDLLSLPFDYYHTFKIEEKFGFNKTTPKTFFLDKLKSYLLSITVGGVLLLALFWLIHQIGSDFWWIFWAVAMVFMLAVNLFYTAWVLPIFNKLSPLEEGELKNRILAYANSVGFSLDNIFVVDGSKRSTKANAFFSGFGRRKKVVLFDTLIEQHTPDELIAVLAHEIGHYKRKHIWYNLLTSSLQVGVMLYILSLVIYNENMSLALGGNQLAIHLNLIGFTMLFSPISMLLGVGLNMMSRKHEYEADAFAKETFAGQPLAEALKTLSVKTLSHLNPHPLYVFVHYSHPPLLKRLAKLEG</sequence>
<protein>
    <submittedName>
        <fullName evidence="17">M48 family metallopeptidase</fullName>
    </submittedName>
</protein>
<comment type="caution">
    <text evidence="17">The sequence shown here is derived from an EMBL/GenBank/DDBJ whole genome shotgun (WGS) entry which is preliminary data.</text>
</comment>
<keyword evidence="8 14" id="KW-1133">Transmembrane helix</keyword>
<dbReference type="InterPro" id="IPR032456">
    <property type="entry name" value="Peptidase_M48_N"/>
</dbReference>
<comment type="similarity">
    <text evidence="13">Belongs to the peptidase M48 family.</text>
</comment>